<dbReference type="Proteomes" id="UP000233720">
    <property type="component" value="Unassembled WGS sequence"/>
</dbReference>
<dbReference type="InterPro" id="IPR039374">
    <property type="entry name" value="SIP_fam"/>
</dbReference>
<evidence type="ECO:0000313" key="5">
    <source>
        <dbReference type="Proteomes" id="UP000233720"/>
    </source>
</evidence>
<dbReference type="EMBL" id="PHKW01000002">
    <property type="protein sequence ID" value="PKV17581.1"/>
    <property type="molecule type" value="Genomic_DNA"/>
</dbReference>
<keyword evidence="6" id="KW-1185">Reference proteome</keyword>
<dbReference type="InterPro" id="IPR039261">
    <property type="entry name" value="FNR_nucleotide-bd"/>
</dbReference>
<evidence type="ECO:0000313" key="6">
    <source>
        <dbReference type="Proteomes" id="UP000233748"/>
    </source>
</evidence>
<proteinExistence type="inferred from homology"/>
<evidence type="ECO:0000259" key="2">
    <source>
        <dbReference type="PROSITE" id="PS51384"/>
    </source>
</evidence>
<dbReference type="Gene3D" id="3.40.50.80">
    <property type="entry name" value="Nucleotide-binding domain of ferredoxin-NADP reductase (FNR) module"/>
    <property type="match status" value="1"/>
</dbReference>
<dbReference type="OrthoDB" id="9814826at2"/>
<dbReference type="AlphaFoldDB" id="A0A2N3RLC4"/>
<dbReference type="CDD" id="cd06193">
    <property type="entry name" value="siderophore_interacting"/>
    <property type="match status" value="1"/>
</dbReference>
<dbReference type="InterPro" id="IPR017927">
    <property type="entry name" value="FAD-bd_FR_type"/>
</dbReference>
<organism evidence="3 5">
    <name type="scientific">Xanthomonas prunicola</name>
    <dbReference type="NCBI Taxonomy" id="2053930"/>
    <lineage>
        <taxon>Bacteria</taxon>
        <taxon>Pseudomonadati</taxon>
        <taxon>Pseudomonadota</taxon>
        <taxon>Gammaproteobacteria</taxon>
        <taxon>Lysobacterales</taxon>
        <taxon>Lysobacteraceae</taxon>
        <taxon>Xanthomonas</taxon>
    </lineage>
</organism>
<dbReference type="Proteomes" id="UP000233748">
    <property type="component" value="Unassembled WGS sequence"/>
</dbReference>
<dbReference type="GO" id="GO:0016491">
    <property type="term" value="F:oxidoreductase activity"/>
    <property type="evidence" value="ECO:0007669"/>
    <property type="project" value="InterPro"/>
</dbReference>
<protein>
    <submittedName>
        <fullName evidence="3">NADPH-dependent ferric siderophore reductase</fullName>
    </submittedName>
</protein>
<dbReference type="Gene3D" id="2.40.30.10">
    <property type="entry name" value="Translation factors"/>
    <property type="match status" value="1"/>
</dbReference>
<dbReference type="PANTHER" id="PTHR30157">
    <property type="entry name" value="FERRIC REDUCTASE, NADPH-DEPENDENT"/>
    <property type="match status" value="1"/>
</dbReference>
<name>A0A2N3RLC4_9XANT</name>
<dbReference type="InterPro" id="IPR013113">
    <property type="entry name" value="SIP_FAD-bd"/>
</dbReference>
<evidence type="ECO:0000256" key="1">
    <source>
        <dbReference type="ARBA" id="ARBA00035644"/>
    </source>
</evidence>
<comment type="similarity">
    <text evidence="1">Belongs to the SIP oxidoreductase family.</text>
</comment>
<dbReference type="InterPro" id="IPR007037">
    <property type="entry name" value="SIP_rossman_dom"/>
</dbReference>
<dbReference type="PANTHER" id="PTHR30157:SF0">
    <property type="entry name" value="NADPH-DEPENDENT FERRIC-CHELATE REDUCTASE"/>
    <property type="match status" value="1"/>
</dbReference>
<dbReference type="InterPro" id="IPR017938">
    <property type="entry name" value="Riboflavin_synthase-like_b-brl"/>
</dbReference>
<gene>
    <name evidence="3" type="ORF">XpruCFBP8353_08750</name>
    <name evidence="4" type="ORF">XpruCFBP8354_08750</name>
</gene>
<dbReference type="SUPFAM" id="SSF63380">
    <property type="entry name" value="Riboflavin synthase domain-like"/>
    <property type="match status" value="1"/>
</dbReference>
<evidence type="ECO:0000313" key="4">
    <source>
        <dbReference type="EMBL" id="PKV17581.1"/>
    </source>
</evidence>
<sequence>MASHTNTQVRRDTRLRSVQVVRCEEITPQMRRLVFGGSDLAGFESAAPDDHVKLFFPNANGDFVLPTMTPDGPRYEEGALPSPARDYTPRHFDPQRGELSIDFVLHGDGVASSWAAHAQPGDPLKIGGPRGSFLVADDYDHYVLIGDETALPAIGRWLEAMPADMHAEVFIEIADAAERQQLLSAAEVRVNWLERNGFDAASSTLLEDSLRDYEPEDGDTFYWIGAESMRARAMRKFLEEHLGVDKEWVRAKGYWKARAEHGED</sequence>
<evidence type="ECO:0000313" key="3">
    <source>
        <dbReference type="EMBL" id="PKV13304.1"/>
    </source>
</evidence>
<feature type="domain" description="FAD-binding FR-type" evidence="2">
    <location>
        <begin position="13"/>
        <end position="136"/>
    </location>
</feature>
<dbReference type="Pfam" id="PF04954">
    <property type="entry name" value="SIP"/>
    <property type="match status" value="1"/>
</dbReference>
<accession>A0A2N3RLC4</accession>
<dbReference type="FunFam" id="2.40.30.10:FF:000055">
    <property type="entry name" value="Siderophore-interacting family protein"/>
    <property type="match status" value="1"/>
</dbReference>
<dbReference type="EMBL" id="PHKV01000002">
    <property type="protein sequence ID" value="PKV13304.1"/>
    <property type="molecule type" value="Genomic_DNA"/>
</dbReference>
<dbReference type="Pfam" id="PF08021">
    <property type="entry name" value="FAD_binding_9"/>
    <property type="match status" value="1"/>
</dbReference>
<dbReference type="PROSITE" id="PS51384">
    <property type="entry name" value="FAD_FR"/>
    <property type="match status" value="1"/>
</dbReference>
<dbReference type="RefSeq" id="WP_101362869.1">
    <property type="nucleotide sequence ID" value="NZ_PHKV01000002.1"/>
</dbReference>
<comment type="caution">
    <text evidence="3">The sequence shown here is derived from an EMBL/GenBank/DDBJ whole genome shotgun (WGS) entry which is preliminary data.</text>
</comment>
<reference evidence="5 6" key="1">
    <citation type="submission" date="2017-11" db="EMBL/GenBank/DDBJ databases">
        <title>Xanthomonas prunicola sp. nov., a novel pathogen that affects nectarine (Prunus persica var. nectarine) trees.</title>
        <authorList>
            <person name="Lopez M."/>
            <person name="Lopez-Soriano P."/>
            <person name="Garita-Cambronero J."/>
            <person name="Beltran C."/>
            <person name="Taghouti G."/>
            <person name="Portier P."/>
            <person name="Cubero J."/>
            <person name="Fischer-Le Saux M."/>
            <person name="Marco-Noales E."/>
        </authorList>
    </citation>
    <scope>NUCLEOTIDE SEQUENCE [LARGE SCALE GENOMIC DNA]</scope>
    <source>
        <strain evidence="3 5">CFBP8353</strain>
        <strain evidence="4 6">CFBP8354</strain>
    </source>
</reference>